<proteinExistence type="predicted"/>
<dbReference type="Proteomes" id="UP000320799">
    <property type="component" value="Segment"/>
</dbReference>
<keyword evidence="2" id="KW-1185">Reference proteome</keyword>
<organism evidence="1 2">
    <name type="scientific">Achromobacter phage Motura</name>
    <dbReference type="NCBI Taxonomy" id="2591403"/>
    <lineage>
        <taxon>Viruses</taxon>
        <taxon>Duplodnaviria</taxon>
        <taxon>Heunggongvirae</taxon>
        <taxon>Uroviricota</taxon>
        <taxon>Caudoviricetes</taxon>
        <taxon>Moturavirus</taxon>
        <taxon>Moturavirus motura</taxon>
    </lineage>
</organism>
<accession>A0A514CT76</accession>
<evidence type="ECO:0000313" key="1">
    <source>
        <dbReference type="EMBL" id="QDH83687.1"/>
    </source>
</evidence>
<dbReference type="RefSeq" id="YP_009903713.1">
    <property type="nucleotide sequence ID" value="NC_049849.1"/>
</dbReference>
<sequence length="127" mass="13169">MKRSAKITLVLLGTMALTACGDGNESRQTTRQQYKSMADCQREWGTDSRNCTTSSSGHFFGPLYFWNHSTGTPMVVGAGGETRAVPNAYANPANSAVARSSAISTSTSTAIVRGGFGSTGSSFSAGG</sequence>
<dbReference type="PROSITE" id="PS51257">
    <property type="entry name" value="PROKAR_LIPOPROTEIN"/>
    <property type="match status" value="1"/>
</dbReference>
<dbReference type="GeneID" id="56135989"/>
<name>A0A514CT76_9CAUD</name>
<evidence type="ECO:0000313" key="2">
    <source>
        <dbReference type="Proteomes" id="UP000320799"/>
    </source>
</evidence>
<protein>
    <recommendedName>
        <fullName evidence="3">Lipoprotein</fullName>
    </recommendedName>
</protein>
<reference evidence="1 2" key="1">
    <citation type="submission" date="2019-06" db="EMBL/GenBank/DDBJ databases">
        <authorList>
            <person name="Kincaid V.D."/>
            <person name="Fuller A."/>
            <person name="Hodges K."/>
            <person name="Bansal M."/>
            <person name="Essig J."/>
            <person name="Johnson A."/>
        </authorList>
    </citation>
    <scope>NUCLEOTIDE SEQUENCE [LARGE SCALE GENOMIC DNA]</scope>
</reference>
<evidence type="ECO:0008006" key="3">
    <source>
        <dbReference type="Google" id="ProtNLM"/>
    </source>
</evidence>
<dbReference type="KEGG" id="vg:56135989"/>
<dbReference type="EMBL" id="MN094788">
    <property type="protein sequence ID" value="QDH83687.1"/>
    <property type="molecule type" value="Genomic_DNA"/>
</dbReference>